<protein>
    <submittedName>
        <fullName evidence="2">N-Acetyltransferase, PseH</fullName>
    </submittedName>
</protein>
<dbReference type="SUPFAM" id="SSF55729">
    <property type="entry name" value="Acyl-CoA N-acyltransferases (Nat)"/>
    <property type="match status" value="1"/>
</dbReference>
<feature type="domain" description="N-acetyltransferase" evidence="1">
    <location>
        <begin position="5"/>
        <end position="161"/>
    </location>
</feature>
<organism evidence="2 3">
    <name type="scientific">Campylobacter upsaliensis</name>
    <dbReference type="NCBI Taxonomy" id="28080"/>
    <lineage>
        <taxon>Bacteria</taxon>
        <taxon>Pseudomonadati</taxon>
        <taxon>Campylobacterota</taxon>
        <taxon>Epsilonproteobacteria</taxon>
        <taxon>Campylobacterales</taxon>
        <taxon>Campylobacteraceae</taxon>
        <taxon>Campylobacter</taxon>
    </lineage>
</organism>
<dbReference type="OrthoDB" id="5396834at2"/>
<dbReference type="Pfam" id="PF13302">
    <property type="entry name" value="Acetyltransf_3"/>
    <property type="match status" value="1"/>
</dbReference>
<dbReference type="InterPro" id="IPR000182">
    <property type="entry name" value="GNAT_dom"/>
</dbReference>
<dbReference type="EMBL" id="LR134372">
    <property type="protein sequence ID" value="VEG84284.1"/>
    <property type="molecule type" value="Genomic_DNA"/>
</dbReference>
<dbReference type="Proteomes" id="UP000278157">
    <property type="component" value="Chromosome"/>
</dbReference>
<evidence type="ECO:0000313" key="3">
    <source>
        <dbReference type="Proteomes" id="UP000278157"/>
    </source>
</evidence>
<sequence>MIELRNFISLNENELKELLKWRNSVGNFMKTQNISLEEHLKFVNSLKNDESKRYFVVFKGGQSIGVIHLFNINLQTCEFGLYAKPNLRGVGQLLMNEVLNYAFDTLKVQILKACVFKTNERALTLYLKNDFKIISEDEKMFYLCKRGGGGGVTLYLNPLRRAS</sequence>
<gene>
    <name evidence="2" type="ORF">NCTC11541_00304</name>
</gene>
<dbReference type="Gene3D" id="3.40.630.30">
    <property type="match status" value="1"/>
</dbReference>
<dbReference type="InterPro" id="IPR016181">
    <property type="entry name" value="Acyl_CoA_acyltransferase"/>
</dbReference>
<dbReference type="NCBIfam" id="TIGR03585">
    <property type="entry name" value="PseH"/>
    <property type="match status" value="1"/>
</dbReference>
<proteinExistence type="predicted"/>
<dbReference type="GO" id="GO:0016747">
    <property type="term" value="F:acyltransferase activity, transferring groups other than amino-acyl groups"/>
    <property type="evidence" value="ECO:0007669"/>
    <property type="project" value="InterPro"/>
</dbReference>
<dbReference type="AlphaFoldDB" id="A0A3S4WJC8"/>
<dbReference type="PANTHER" id="PTHR43415">
    <property type="entry name" value="SPERMIDINE N(1)-ACETYLTRANSFERASE"/>
    <property type="match status" value="1"/>
</dbReference>
<reference evidence="2 3" key="1">
    <citation type="submission" date="2018-12" db="EMBL/GenBank/DDBJ databases">
        <authorList>
            <consortium name="Pathogen Informatics"/>
        </authorList>
    </citation>
    <scope>NUCLEOTIDE SEQUENCE [LARGE SCALE GENOMIC DNA]</scope>
    <source>
        <strain evidence="2 3">NCTC11541</strain>
    </source>
</reference>
<accession>A0A3S4WJC8</accession>
<keyword evidence="2" id="KW-0808">Transferase</keyword>
<dbReference type="PROSITE" id="PS51186">
    <property type="entry name" value="GNAT"/>
    <property type="match status" value="1"/>
</dbReference>
<name>A0A3S4WJC8_CAMUP</name>
<evidence type="ECO:0000259" key="1">
    <source>
        <dbReference type="PROSITE" id="PS51186"/>
    </source>
</evidence>
<dbReference type="PANTHER" id="PTHR43415:SF3">
    <property type="entry name" value="GNAT-FAMILY ACETYLTRANSFERASE"/>
    <property type="match status" value="1"/>
</dbReference>
<dbReference type="RefSeq" id="WP_126361380.1">
    <property type="nucleotide sequence ID" value="NZ_LR134372.1"/>
</dbReference>
<dbReference type="InterPro" id="IPR020036">
    <property type="entry name" value="PseH"/>
</dbReference>
<evidence type="ECO:0000313" key="2">
    <source>
        <dbReference type="EMBL" id="VEG84284.1"/>
    </source>
</evidence>